<dbReference type="Gene3D" id="1.10.10.440">
    <property type="entry name" value="FF domain"/>
    <property type="match status" value="6"/>
</dbReference>
<evidence type="ECO:0000256" key="3">
    <source>
        <dbReference type="SAM" id="MobiDB-lite"/>
    </source>
</evidence>
<dbReference type="Pfam" id="PF23517">
    <property type="entry name" value="WW_TCERG1"/>
    <property type="match status" value="1"/>
</dbReference>
<keyword evidence="2" id="KW-0175">Coiled coil</keyword>
<keyword evidence="7" id="KW-1185">Reference proteome</keyword>
<dbReference type="InParanoid" id="A0A7R8UIQ2"/>
<feature type="compositionally biased region" description="Low complexity" evidence="3">
    <location>
        <begin position="224"/>
        <end position="234"/>
    </location>
</feature>
<reference evidence="6 7" key="1">
    <citation type="submission" date="2020-11" db="EMBL/GenBank/DDBJ databases">
        <authorList>
            <person name="Wallbank WR R."/>
            <person name="Pardo Diaz C."/>
            <person name="Kozak K."/>
            <person name="Martin S."/>
            <person name="Jiggins C."/>
            <person name="Moest M."/>
            <person name="Warren A I."/>
            <person name="Generalovic N T."/>
            <person name="Byers J.R.P. K."/>
            <person name="Montejo-Kovacevich G."/>
            <person name="Yen C E."/>
        </authorList>
    </citation>
    <scope>NUCLEOTIDE SEQUENCE [LARGE SCALE GENOMIC DNA]</scope>
</reference>
<dbReference type="Proteomes" id="UP000594454">
    <property type="component" value="Chromosome 2"/>
</dbReference>
<dbReference type="PROSITE" id="PS51676">
    <property type="entry name" value="FF"/>
    <property type="match status" value="5"/>
</dbReference>
<dbReference type="OrthoDB" id="63972at2759"/>
<dbReference type="FunFam" id="2.20.70.10:FF:000114">
    <property type="entry name" value="Transcription elongation regulator"/>
    <property type="match status" value="1"/>
</dbReference>
<feature type="coiled-coil region" evidence="2">
    <location>
        <begin position="685"/>
        <end position="716"/>
    </location>
</feature>
<sequence>MEEVAEAPAAQPMEVKPPVVLEQPPTEAMEVEQQTQQHQQQPSPQKQIQREPETPPQHHPEFEQDEGMEFKNNIRGGFRGRPWNMGGGPPRFRGRGFGPGGPGPMRGRGGPGPFFRGRGGPQGGRFPGPNFDPNWGPNNMGGPGFNPPGFGNPPLELWVETKSEDGKSYFYHAISRETTWTRPEGPNIKIMTQADVEAMNARNQQQQPPQQQQQPQQHPPPQQQQPQQQQPPNQAASENSAKEPQQANANGNGSQIPPNKTPPVTKEGEISESAPNSVPVNNGIAKPVEPIPTSMPPPMQQPPAFFPGAPPHFGAPPFGMPPPGYGGYPPGAWGVPWGVPNAHMQEPPAKNLIIKPGVIDPAVIARAAEWSEHRAPDGRPYYYHAGRGESVWEKPQAIRDLEAARMAAHSGATPQSIAAQTSGTTTVAIGQAPIMSPAINMGPGTPFDPMAFAPKPGDPNLMKMEANELAERDKKKKEQEKKKKEEEEKNKQANKPQDKSRPISSTPIAGTPWCVVWTGDGRVFFYNPSTRTSVWERPEDLLARADVDKAVSTPPEQLLGTLEKEKKPETQPPIEISTNKVEIESITEDEAPNKKLKLSVNEGKPVEKKVDVAKEAAIEAEVRAAKERALVPLDVRVKSFKEMLKEKDVSAFSTWEKELHKIVFDPRYLLLTSRERKQVFEKYVKERAEEERKEKRNKMRQKREDFRKLMEEANLHGKSSFSDFSQRYGKDDRYKAIEKVRERESLFNEFIVEVRRREKEEKLHKKEVIKKNFIEMLRDRADIDRHCRWPDVKKKIESDSRYRAVDSSILREDYFLEYCKIMKEEKKRMRDRERDRKEKDKKSDRRDKEKSRHKDSDEEKVQKKKSDDHEDGEHPSTSDDEAERLQKERDRQIRAEQSIKEREKEVQRTLATHLRDRDKEREHHKRDEAIRHFSALLADLVRNPDLTWKEVKRQLRKDHRWELVENLEREDRERIFNEHIDSLMKKKRDKFREMLDEITTLELTSTWKDIKKIIRDDPRYLKYSNSDKCEREFKDYIKDKTMEAKTSLRELLQECKLVTHKSFEIVKENPNHLKDIEEILKNDKRYLVLNHMGPERSQIIMTYLEDLHKRGPPPPPTASESTRRK</sequence>
<dbReference type="GO" id="GO:0070063">
    <property type="term" value="F:RNA polymerase binding"/>
    <property type="evidence" value="ECO:0007669"/>
    <property type="project" value="InterPro"/>
</dbReference>
<evidence type="ECO:0000259" key="5">
    <source>
        <dbReference type="PROSITE" id="PS51676"/>
    </source>
</evidence>
<feature type="domain" description="FF" evidence="5">
    <location>
        <begin position="633"/>
        <end position="686"/>
    </location>
</feature>
<dbReference type="InterPro" id="IPR001202">
    <property type="entry name" value="WW_dom"/>
</dbReference>
<dbReference type="EMBL" id="LR899010">
    <property type="protein sequence ID" value="CAD7081590.1"/>
    <property type="molecule type" value="Genomic_DNA"/>
</dbReference>
<feature type="domain" description="FF" evidence="5">
    <location>
        <begin position="698"/>
        <end position="753"/>
    </location>
</feature>
<dbReference type="PROSITE" id="PS50020">
    <property type="entry name" value="WW_DOMAIN_2"/>
    <property type="match status" value="3"/>
</dbReference>
<dbReference type="FunCoup" id="A0A7R8UIQ2">
    <property type="interactions" value="2743"/>
</dbReference>
<dbReference type="InterPro" id="IPR036020">
    <property type="entry name" value="WW_dom_sf"/>
</dbReference>
<dbReference type="Pfam" id="PF00397">
    <property type="entry name" value="WW"/>
    <property type="match status" value="2"/>
</dbReference>
<evidence type="ECO:0000259" key="4">
    <source>
        <dbReference type="PROSITE" id="PS50020"/>
    </source>
</evidence>
<feature type="domain" description="WW" evidence="4">
    <location>
        <begin position="507"/>
        <end position="540"/>
    </location>
</feature>
<name>A0A7R8UIQ2_HERIL</name>
<feature type="domain" description="WW" evidence="4">
    <location>
        <begin position="370"/>
        <end position="397"/>
    </location>
</feature>
<feature type="domain" description="FF" evidence="5">
    <location>
        <begin position="766"/>
        <end position="821"/>
    </location>
</feature>
<dbReference type="FunFam" id="1.10.10.440:FF:000029">
    <property type="entry name" value="Uncharacterized protein, isoform B"/>
    <property type="match status" value="1"/>
</dbReference>
<dbReference type="GO" id="GO:0003712">
    <property type="term" value="F:transcription coregulator activity"/>
    <property type="evidence" value="ECO:0007669"/>
    <property type="project" value="TreeGrafter"/>
</dbReference>
<evidence type="ECO:0000313" key="7">
    <source>
        <dbReference type="Proteomes" id="UP000594454"/>
    </source>
</evidence>
<dbReference type="Gene3D" id="2.20.70.10">
    <property type="match status" value="3"/>
</dbReference>
<feature type="compositionally biased region" description="Basic and acidic residues" evidence="3">
    <location>
        <begin position="465"/>
        <end position="501"/>
    </location>
</feature>
<dbReference type="SMART" id="SM00456">
    <property type="entry name" value="WW"/>
    <property type="match status" value="3"/>
</dbReference>
<dbReference type="SUPFAM" id="SSF81698">
    <property type="entry name" value="FF domain"/>
    <property type="match status" value="5"/>
</dbReference>
<gene>
    <name evidence="6" type="ORF">HERILL_LOCUS4688</name>
</gene>
<dbReference type="PANTHER" id="PTHR15377:SF3">
    <property type="entry name" value="WW DOMAIN-CONTAINING PROTEIN"/>
    <property type="match status" value="1"/>
</dbReference>
<dbReference type="PANTHER" id="PTHR15377">
    <property type="entry name" value="TRANSCRIPTION ELONGATION REGULATOR 1"/>
    <property type="match status" value="1"/>
</dbReference>
<dbReference type="SUPFAM" id="SSF51045">
    <property type="entry name" value="WW domain"/>
    <property type="match status" value="3"/>
</dbReference>
<dbReference type="FunFam" id="1.10.10.440:FF:000005">
    <property type="entry name" value="Transcription elongation regulator 1 (CA150)"/>
    <property type="match status" value="1"/>
</dbReference>
<dbReference type="InterPro" id="IPR002713">
    <property type="entry name" value="FF_domain"/>
</dbReference>
<dbReference type="InterPro" id="IPR045148">
    <property type="entry name" value="TCRG1-like"/>
</dbReference>
<dbReference type="FunFam" id="1.10.10.440:FF:000006">
    <property type="entry name" value="Transcription elongation regulator 1 (CA150)"/>
    <property type="match status" value="1"/>
</dbReference>
<feature type="region of interest" description="Disordered" evidence="3">
    <location>
        <begin position="439"/>
        <end position="510"/>
    </location>
</feature>
<feature type="region of interest" description="Disordered" evidence="3">
    <location>
        <begin position="1"/>
        <end position="156"/>
    </location>
</feature>
<feature type="region of interest" description="Disordered" evidence="3">
    <location>
        <begin position="1106"/>
        <end position="1125"/>
    </location>
</feature>
<feature type="domain" description="WW" evidence="4">
    <location>
        <begin position="158"/>
        <end position="185"/>
    </location>
</feature>
<dbReference type="OMA" id="GMWLQPP"/>
<accession>A0A7R8UIQ2</accession>
<protein>
    <recommendedName>
        <fullName evidence="8">Transcription elongation regulator 1</fullName>
    </recommendedName>
</protein>
<dbReference type="FunFam" id="2.20.70.10:FF:000049">
    <property type="entry name" value="Transcription elongation regulator 1-like"/>
    <property type="match status" value="1"/>
</dbReference>
<dbReference type="PROSITE" id="PS01159">
    <property type="entry name" value="WW_DOMAIN_1"/>
    <property type="match status" value="1"/>
</dbReference>
<keyword evidence="1" id="KW-0677">Repeat</keyword>
<feature type="compositionally biased region" description="Low complexity" evidence="3">
    <location>
        <begin position="204"/>
        <end position="216"/>
    </location>
</feature>
<dbReference type="CDD" id="cd00201">
    <property type="entry name" value="WW"/>
    <property type="match status" value="3"/>
</dbReference>
<evidence type="ECO:0000256" key="1">
    <source>
        <dbReference type="ARBA" id="ARBA00022737"/>
    </source>
</evidence>
<evidence type="ECO:0000256" key="2">
    <source>
        <dbReference type="SAM" id="Coils"/>
    </source>
</evidence>
<feature type="region of interest" description="Disordered" evidence="3">
    <location>
        <begin position="176"/>
        <end position="291"/>
    </location>
</feature>
<organism evidence="6 7">
    <name type="scientific">Hermetia illucens</name>
    <name type="common">Black soldier fly</name>
    <dbReference type="NCBI Taxonomy" id="343691"/>
    <lineage>
        <taxon>Eukaryota</taxon>
        <taxon>Metazoa</taxon>
        <taxon>Ecdysozoa</taxon>
        <taxon>Arthropoda</taxon>
        <taxon>Hexapoda</taxon>
        <taxon>Insecta</taxon>
        <taxon>Pterygota</taxon>
        <taxon>Neoptera</taxon>
        <taxon>Endopterygota</taxon>
        <taxon>Diptera</taxon>
        <taxon>Brachycera</taxon>
        <taxon>Stratiomyomorpha</taxon>
        <taxon>Stratiomyidae</taxon>
        <taxon>Hermetiinae</taxon>
        <taxon>Hermetia</taxon>
    </lineage>
</organism>
<dbReference type="FunFam" id="1.10.10.440:FF:000001">
    <property type="entry name" value="Transcription elongation regulator 1 like"/>
    <property type="match status" value="1"/>
</dbReference>
<feature type="compositionally biased region" description="Low complexity" evidence="3">
    <location>
        <begin position="127"/>
        <end position="138"/>
    </location>
</feature>
<dbReference type="Pfam" id="PF01846">
    <property type="entry name" value="FF"/>
    <property type="match status" value="6"/>
</dbReference>
<feature type="domain" description="FF" evidence="5">
    <location>
        <begin position="983"/>
        <end position="1039"/>
    </location>
</feature>
<dbReference type="SMART" id="SM00441">
    <property type="entry name" value="FF"/>
    <property type="match status" value="6"/>
</dbReference>
<dbReference type="AlphaFoldDB" id="A0A7R8UIQ2"/>
<feature type="domain" description="FF" evidence="5">
    <location>
        <begin position="926"/>
        <end position="982"/>
    </location>
</feature>
<feature type="region of interest" description="Disordered" evidence="3">
    <location>
        <begin position="827"/>
        <end position="910"/>
    </location>
</feature>
<dbReference type="InterPro" id="IPR036517">
    <property type="entry name" value="FF_domain_sf"/>
</dbReference>
<evidence type="ECO:0000313" key="6">
    <source>
        <dbReference type="EMBL" id="CAD7081590.1"/>
    </source>
</evidence>
<feature type="compositionally biased region" description="Polar residues" evidence="3">
    <location>
        <begin position="235"/>
        <end position="258"/>
    </location>
</feature>
<dbReference type="GO" id="GO:0005634">
    <property type="term" value="C:nucleus"/>
    <property type="evidence" value="ECO:0007669"/>
    <property type="project" value="TreeGrafter"/>
</dbReference>
<feature type="compositionally biased region" description="Basic and acidic residues" evidence="3">
    <location>
        <begin position="48"/>
        <end position="62"/>
    </location>
</feature>
<evidence type="ECO:0008006" key="8">
    <source>
        <dbReference type="Google" id="ProtNLM"/>
    </source>
</evidence>
<feature type="compositionally biased region" description="Low complexity" evidence="3">
    <location>
        <begin position="33"/>
        <end position="47"/>
    </location>
</feature>
<dbReference type="InterPro" id="IPR057565">
    <property type="entry name" value="WW_TCRG1_3rd"/>
</dbReference>
<feature type="compositionally biased region" description="Gly residues" evidence="3">
    <location>
        <begin position="85"/>
        <end position="126"/>
    </location>
</feature>
<proteinExistence type="predicted"/>